<feature type="region of interest" description="Disordered" evidence="2">
    <location>
        <begin position="948"/>
        <end position="1008"/>
    </location>
</feature>
<dbReference type="InterPro" id="IPR000953">
    <property type="entry name" value="Chromo/chromo_shadow_dom"/>
</dbReference>
<comment type="caution">
    <text evidence="4">The sequence shown here is derived from an EMBL/GenBank/DDBJ whole genome shotgun (WGS) entry which is preliminary data.</text>
</comment>
<dbReference type="AlphaFoldDB" id="A0A9P4MWX5"/>
<feature type="compositionally biased region" description="Low complexity" evidence="2">
    <location>
        <begin position="511"/>
        <end position="522"/>
    </location>
</feature>
<feature type="region of interest" description="Disordered" evidence="2">
    <location>
        <begin position="139"/>
        <end position="181"/>
    </location>
</feature>
<dbReference type="CDD" id="cd00024">
    <property type="entry name" value="CD_CSD"/>
    <property type="match status" value="1"/>
</dbReference>
<sequence>MASSALTSTAKRKRTSGASTTATDIERKRGRRNSDASYTVGRPRRSVTRRRDLDRGEESQETSEESKTSEESQASETLYSARAILKERIGQYLIAWEGTDPRTGKPWELTWEPKSYANEALVAEWEDLKAAKKKAAFKVTPKPERRRRVVESSPDLDRGSSLVRPNGLSHSHRSSPVATQAGQTIGNVLYVEVTRPGDFDPDQYQRFPQVPLTQDSQAEAPLTQYSQPPPSQERTFPKRIFSQRTSPERTSPERISPYRTFSAPGSSPAISRTSDSISSSQIITGTPRFPASSVIPDTQSLPDSQGYVPSTQAASGPKRSQFLQAIESYEAREYPIVSTSESAPLTQPSEADWNFGLEEQAVDIPQLRSQPLEKEVQGFQPEEICSPPDLLPSPRVQTHMQEESTEESGFTKPSQTKTVASLPTPERTLDHSVSFARSLTQQEQHAQVIPSDSYFSTQEDSHQSVRLTTEHHISNQPTGPLSVISVAEPSLSGLTLERPVSPVQSYPSQYSHSFPSPDHSSPLLKIPSHSLAIDTQASERPHTPVYSSVGSVSISMSDSKGSELFQQLFNRDNPKAFAESSSGPGTRSPSTIPDRTPQQQVPTSLQTTTLANPTTPDPAATVAPVLLNSPRVHTASEVEQDYSLLTDDIHLLSYEFIVPLPVEGRQRDRYRQEFKKREEDVKTFVEAPPPASLENVPEVNELVETLKAVEVHADLLDFDSTSQNLDIGPATQAEWDKSNYVKFRFLAALFDSLIELGREEDMHIILVLENKRQLLLNMVEKFLQGIQIDYDYPAAGRKADPEFVRGGLKVTILGNDVGVDSVSIAHAIICLDGSLNALQIRSKGWGVRAYDHLPPILYLIIPKSIEHIERCLSHLPDPTKRLHALVTCAAQLRAEFGRPSLSTPRAEEAAAEVASFLLNLNTNEEEWPLPPIGGVKDLVTYLEHETQPLPASSVHGPTQEGHGPSKRPLDFEELDPSKRMRMTPQPQPRSTQSNLNRSSDRFRPGAQTQMVQDLQVQLEEKQNLLACTKQQLKQRERELRQLEHALDRRQTDYEDMSAANRALQKQLDAANSKLEALQKAKEAVEERFRNKCAEVDSVKVELLELQGAAVASDDGKLAKIAELHKALSESRAAEERAVKKADTAEQQNTYFISEYQNATRRASELQATANALEKQKEAFRKRAEGEAAELKRVFIEKNHKAVMNQNETLKTEVGVRDRLILQKDEEIRSVRTSRGVGMGTRASSVPRSPRVGGNNTGSRANSPLPGGRVGLLRNG</sequence>
<dbReference type="Gene3D" id="3.40.50.12360">
    <property type="match status" value="1"/>
</dbReference>
<feature type="compositionally biased region" description="Low complexity" evidence="2">
    <location>
        <begin position="603"/>
        <end position="617"/>
    </location>
</feature>
<feature type="compositionally biased region" description="Low complexity" evidence="2">
    <location>
        <begin position="580"/>
        <end position="591"/>
    </location>
</feature>
<name>A0A9P4MWX5_9PLEO</name>
<keyword evidence="5" id="KW-1185">Reference proteome</keyword>
<feature type="compositionally biased region" description="Polar residues" evidence="2">
    <location>
        <begin position="295"/>
        <end position="314"/>
    </location>
</feature>
<proteinExistence type="predicted"/>
<dbReference type="Pfam" id="PF11496">
    <property type="entry name" value="HDA2-3"/>
    <property type="match status" value="1"/>
</dbReference>
<feature type="region of interest" description="Disordered" evidence="2">
    <location>
        <begin position="382"/>
        <end position="428"/>
    </location>
</feature>
<protein>
    <recommendedName>
        <fullName evidence="3">Chromo domain-containing protein</fullName>
    </recommendedName>
</protein>
<dbReference type="InterPro" id="IPR021006">
    <property type="entry name" value="Hda2/3"/>
</dbReference>
<evidence type="ECO:0000313" key="5">
    <source>
        <dbReference type="Proteomes" id="UP000799536"/>
    </source>
</evidence>
<feature type="coiled-coil region" evidence="1">
    <location>
        <begin position="1011"/>
        <end position="1094"/>
    </location>
</feature>
<feature type="region of interest" description="Disordered" evidence="2">
    <location>
        <begin position="1234"/>
        <end position="1275"/>
    </location>
</feature>
<dbReference type="InterPro" id="IPR038609">
    <property type="entry name" value="HDA1_su2/3_sf"/>
</dbReference>
<feature type="compositionally biased region" description="Polar residues" evidence="2">
    <location>
        <begin position="407"/>
        <end position="421"/>
    </location>
</feature>
<dbReference type="EMBL" id="ML993930">
    <property type="protein sequence ID" value="KAF2202613.1"/>
    <property type="molecule type" value="Genomic_DNA"/>
</dbReference>
<feature type="compositionally biased region" description="Low complexity" evidence="2">
    <location>
        <begin position="266"/>
        <end position="283"/>
    </location>
</feature>
<organism evidence="4 5">
    <name type="scientific">Delitschia confertaspora ATCC 74209</name>
    <dbReference type="NCBI Taxonomy" id="1513339"/>
    <lineage>
        <taxon>Eukaryota</taxon>
        <taxon>Fungi</taxon>
        <taxon>Dikarya</taxon>
        <taxon>Ascomycota</taxon>
        <taxon>Pezizomycotina</taxon>
        <taxon>Dothideomycetes</taxon>
        <taxon>Pleosporomycetidae</taxon>
        <taxon>Pleosporales</taxon>
        <taxon>Delitschiaceae</taxon>
        <taxon>Delitschia</taxon>
    </lineage>
</organism>
<gene>
    <name evidence="4" type="ORF">GQ43DRAFT_479737</name>
</gene>
<feature type="compositionally biased region" description="Basic and acidic residues" evidence="2">
    <location>
        <begin position="967"/>
        <end position="978"/>
    </location>
</feature>
<feature type="region of interest" description="Disordered" evidence="2">
    <location>
        <begin position="575"/>
        <end position="617"/>
    </location>
</feature>
<feature type="region of interest" description="Disordered" evidence="2">
    <location>
        <begin position="1"/>
        <end position="76"/>
    </location>
</feature>
<feature type="compositionally biased region" description="Polar residues" evidence="2">
    <location>
        <begin position="988"/>
        <end position="997"/>
    </location>
</feature>
<evidence type="ECO:0000259" key="3">
    <source>
        <dbReference type="PROSITE" id="PS50013"/>
    </source>
</evidence>
<evidence type="ECO:0000313" key="4">
    <source>
        <dbReference type="EMBL" id="KAF2202613.1"/>
    </source>
</evidence>
<accession>A0A9P4MWX5</accession>
<feature type="region of interest" description="Disordered" evidence="2">
    <location>
        <begin position="219"/>
        <end position="319"/>
    </location>
</feature>
<dbReference type="GO" id="GO:0070823">
    <property type="term" value="C:HDA1 complex"/>
    <property type="evidence" value="ECO:0007669"/>
    <property type="project" value="InterPro"/>
</dbReference>
<dbReference type="Proteomes" id="UP000799536">
    <property type="component" value="Unassembled WGS sequence"/>
</dbReference>
<dbReference type="OrthoDB" id="3647690at2759"/>
<keyword evidence="1" id="KW-0175">Coiled coil</keyword>
<feature type="coiled-coil region" evidence="1">
    <location>
        <begin position="1155"/>
        <end position="1189"/>
    </location>
</feature>
<reference evidence="4" key="1">
    <citation type="journal article" date="2020" name="Stud. Mycol.">
        <title>101 Dothideomycetes genomes: a test case for predicting lifestyles and emergence of pathogens.</title>
        <authorList>
            <person name="Haridas S."/>
            <person name="Albert R."/>
            <person name="Binder M."/>
            <person name="Bloem J."/>
            <person name="Labutti K."/>
            <person name="Salamov A."/>
            <person name="Andreopoulos B."/>
            <person name="Baker S."/>
            <person name="Barry K."/>
            <person name="Bills G."/>
            <person name="Bluhm B."/>
            <person name="Cannon C."/>
            <person name="Castanera R."/>
            <person name="Culley D."/>
            <person name="Daum C."/>
            <person name="Ezra D."/>
            <person name="Gonzalez J."/>
            <person name="Henrissat B."/>
            <person name="Kuo A."/>
            <person name="Liang C."/>
            <person name="Lipzen A."/>
            <person name="Lutzoni F."/>
            <person name="Magnuson J."/>
            <person name="Mondo S."/>
            <person name="Nolan M."/>
            <person name="Ohm R."/>
            <person name="Pangilinan J."/>
            <person name="Park H.-J."/>
            <person name="Ramirez L."/>
            <person name="Alfaro M."/>
            <person name="Sun H."/>
            <person name="Tritt A."/>
            <person name="Yoshinaga Y."/>
            <person name="Zwiers L.-H."/>
            <person name="Turgeon B."/>
            <person name="Goodwin S."/>
            <person name="Spatafora J."/>
            <person name="Crous P."/>
            <person name="Grigoriev I."/>
        </authorList>
    </citation>
    <scope>NUCLEOTIDE SEQUENCE</scope>
    <source>
        <strain evidence="4">ATCC 74209</strain>
    </source>
</reference>
<feature type="region of interest" description="Disordered" evidence="2">
    <location>
        <begin position="501"/>
        <end position="525"/>
    </location>
</feature>
<dbReference type="PROSITE" id="PS50013">
    <property type="entry name" value="CHROMO_2"/>
    <property type="match status" value="1"/>
</dbReference>
<evidence type="ECO:0000256" key="1">
    <source>
        <dbReference type="SAM" id="Coils"/>
    </source>
</evidence>
<evidence type="ECO:0000256" key="2">
    <source>
        <dbReference type="SAM" id="MobiDB-lite"/>
    </source>
</evidence>
<feature type="compositionally biased region" description="Basic and acidic residues" evidence="2">
    <location>
        <begin position="49"/>
        <end position="70"/>
    </location>
</feature>
<feature type="domain" description="Chromo" evidence="3">
    <location>
        <begin position="79"/>
        <end position="115"/>
    </location>
</feature>